<dbReference type="RefSeq" id="WP_188950487.1">
    <property type="nucleotide sequence ID" value="NZ_BMIB01000001.1"/>
</dbReference>
<reference evidence="1" key="2">
    <citation type="submission" date="2020-09" db="EMBL/GenBank/DDBJ databases">
        <authorList>
            <person name="Sun Q."/>
            <person name="Zhou Y."/>
        </authorList>
    </citation>
    <scope>NUCLEOTIDE SEQUENCE</scope>
    <source>
        <strain evidence="1">CGMCC 1.15290</strain>
    </source>
</reference>
<comment type="caution">
    <text evidence="1">The sequence shown here is derived from an EMBL/GenBank/DDBJ whole genome shotgun (WGS) entry which is preliminary data.</text>
</comment>
<gene>
    <name evidence="1" type="ORF">GCM10011379_05950</name>
</gene>
<dbReference type="Proteomes" id="UP000627292">
    <property type="component" value="Unassembled WGS sequence"/>
</dbReference>
<evidence type="ECO:0008006" key="3">
    <source>
        <dbReference type="Google" id="ProtNLM"/>
    </source>
</evidence>
<protein>
    <recommendedName>
        <fullName evidence="3">Tetratricopeptide repeat protein</fullName>
    </recommendedName>
</protein>
<evidence type="ECO:0000313" key="2">
    <source>
        <dbReference type="Proteomes" id="UP000627292"/>
    </source>
</evidence>
<organism evidence="1 2">
    <name type="scientific">Filimonas zeae</name>
    <dbReference type="NCBI Taxonomy" id="1737353"/>
    <lineage>
        <taxon>Bacteria</taxon>
        <taxon>Pseudomonadati</taxon>
        <taxon>Bacteroidota</taxon>
        <taxon>Chitinophagia</taxon>
        <taxon>Chitinophagales</taxon>
        <taxon>Chitinophagaceae</taxon>
        <taxon>Filimonas</taxon>
    </lineage>
</organism>
<name>A0A917IN65_9BACT</name>
<proteinExistence type="predicted"/>
<reference evidence="1" key="1">
    <citation type="journal article" date="2014" name="Int. J. Syst. Evol. Microbiol.">
        <title>Complete genome sequence of Corynebacterium casei LMG S-19264T (=DSM 44701T), isolated from a smear-ripened cheese.</title>
        <authorList>
            <consortium name="US DOE Joint Genome Institute (JGI-PGF)"/>
            <person name="Walter F."/>
            <person name="Albersmeier A."/>
            <person name="Kalinowski J."/>
            <person name="Ruckert C."/>
        </authorList>
    </citation>
    <scope>NUCLEOTIDE SEQUENCE</scope>
    <source>
        <strain evidence="1">CGMCC 1.15290</strain>
    </source>
</reference>
<keyword evidence="2" id="KW-1185">Reference proteome</keyword>
<evidence type="ECO:0000313" key="1">
    <source>
        <dbReference type="EMBL" id="GGH59317.1"/>
    </source>
</evidence>
<accession>A0A917IN65</accession>
<dbReference type="AlphaFoldDB" id="A0A917IN65"/>
<sequence>MNFPRLTRKNTRWKTSWTLLIIFSAATAFTSGIVWACAWYEPDDSSVFSPEYFVDKQYSAFFYDSDNTWYDRDAREDAPNQYDNNARYNQETVKDWDGYLNHQLPRETLQLLLFGTSRRGLDSVQKKLSGTLATLPPAYAGVTGFKGDVQKLKNFISYVTIARRCEGFAVRDTWEAWEDKPVVKVDATLESVLKNALQQEKDAFIQQRLLFQLVRYYYFQDRFVISAENKDQVKPDSKILVLYSKYQNAFPQNLMYYRTLGYVAGYHYYHANYGVANYLYSLGYNYSMDMKIPSKWSFHPQEEEDWNVTLQQAKSTEEKIILWHMLGMEYDAARAIQEIIALDPKTDKADLLLTRLINSREGSADTAKTDIHKIDAVARAGKTAKPWLWNLGAGYLHYMQGDYKEATSFYNAAQKQMPANNRYLAAQYRLLNILLYVEQTEKIDSKTEGRLTEHLNWLANLRDQADTVKYLRFNHAVSHVASVLAARYKKQGDVVKALCFNNETEYYSDTNRVIAMERFLTKPEKTAYEKAMLRYYPLKVEALYYHRATLAMYAEKTDEAIALMQKAGEKALYELPGNPFNGRLNDCHDCDHEAAQKVKYTPLSLATNIKKMKAEIAAGRDVYRNALLLANAYYNITHHGNARYFYESVIISGSYESAGLEETYRTMLTSCAIAEKYYLLALRNAANNEQRARCTFMAAKCERNGYYNWLDTQPDSARGTWDNPTLPPAGKYFRSLKADYAQSAYYKEVLKECSYFRRYVNTGK</sequence>
<dbReference type="EMBL" id="BMIB01000001">
    <property type="protein sequence ID" value="GGH59317.1"/>
    <property type="molecule type" value="Genomic_DNA"/>
</dbReference>